<gene>
    <name evidence="1" type="ORF">BSTOLATCC_MIC3512</name>
</gene>
<evidence type="ECO:0000313" key="2">
    <source>
        <dbReference type="Proteomes" id="UP001162131"/>
    </source>
</evidence>
<protein>
    <submittedName>
        <fullName evidence="1">Uncharacterized protein</fullName>
    </submittedName>
</protein>
<name>A0AAU9IBC1_9CILI</name>
<evidence type="ECO:0000313" key="1">
    <source>
        <dbReference type="EMBL" id="CAG9311220.1"/>
    </source>
</evidence>
<sequence>MSSNIKEILTRITGKTYGEEDIYDQNESTDIPSFYSDNTSSINFSSQSIWSAREANPSHMSEENKIIKNNKKKDLIILSLFRAPKTTSKKQIFQLETRWWYNSFKYPKKEYLRCKLIRLHKKVNRQIQQGKNPFEFVSNDESLEIWKKLKEIYESSRNLFCNLSATNNEPQYHGKHKSFNNEFCAGYFKEQVTRESFYYFTELLFCKFEPTVLIKSFQLWCCPNENEHNLLCSEKWYLLKKWINNLMIADLGVEPWFPKGNNENQITDEELKEIMKINKKSEVDKHKSELQFRDEILSFGEVDEFLSNCYEIN</sequence>
<reference evidence="1" key="1">
    <citation type="submission" date="2021-09" db="EMBL/GenBank/DDBJ databases">
        <authorList>
            <consortium name="AG Swart"/>
            <person name="Singh M."/>
            <person name="Singh A."/>
            <person name="Seah K."/>
            <person name="Emmerich C."/>
        </authorList>
    </citation>
    <scope>NUCLEOTIDE SEQUENCE</scope>
    <source>
        <strain evidence="1">ATCC30299</strain>
    </source>
</reference>
<comment type="caution">
    <text evidence="1">The sequence shown here is derived from an EMBL/GenBank/DDBJ whole genome shotgun (WGS) entry which is preliminary data.</text>
</comment>
<keyword evidence="2" id="KW-1185">Reference proteome</keyword>
<dbReference type="EMBL" id="CAJZBQ010000004">
    <property type="protein sequence ID" value="CAG9311220.1"/>
    <property type="molecule type" value="Genomic_DNA"/>
</dbReference>
<dbReference type="AlphaFoldDB" id="A0AAU9IBC1"/>
<organism evidence="1 2">
    <name type="scientific">Blepharisma stoltei</name>
    <dbReference type="NCBI Taxonomy" id="1481888"/>
    <lineage>
        <taxon>Eukaryota</taxon>
        <taxon>Sar</taxon>
        <taxon>Alveolata</taxon>
        <taxon>Ciliophora</taxon>
        <taxon>Postciliodesmatophora</taxon>
        <taxon>Heterotrichea</taxon>
        <taxon>Heterotrichida</taxon>
        <taxon>Blepharismidae</taxon>
        <taxon>Blepharisma</taxon>
    </lineage>
</organism>
<dbReference type="Proteomes" id="UP001162131">
    <property type="component" value="Unassembled WGS sequence"/>
</dbReference>
<proteinExistence type="predicted"/>
<accession>A0AAU9IBC1</accession>